<organism evidence="4 5">
    <name type="scientific">Nocardiopsis aegyptia</name>
    <dbReference type="NCBI Taxonomy" id="220378"/>
    <lineage>
        <taxon>Bacteria</taxon>
        <taxon>Bacillati</taxon>
        <taxon>Actinomycetota</taxon>
        <taxon>Actinomycetes</taxon>
        <taxon>Streptosporangiales</taxon>
        <taxon>Nocardiopsidaceae</taxon>
        <taxon>Nocardiopsis</taxon>
    </lineage>
</organism>
<evidence type="ECO:0000256" key="1">
    <source>
        <dbReference type="SAM" id="MobiDB-lite"/>
    </source>
</evidence>
<keyword evidence="5" id="KW-1185">Reference proteome</keyword>
<protein>
    <submittedName>
        <fullName evidence="4">Putative repeat protein (TIGR01451 family)</fullName>
    </submittedName>
</protein>
<accession>A0A7Z0ES18</accession>
<dbReference type="InterPro" id="IPR001434">
    <property type="entry name" value="OmcB-like_DUF11"/>
</dbReference>
<feature type="transmembrane region" description="Helical" evidence="2">
    <location>
        <begin position="165"/>
        <end position="186"/>
    </location>
</feature>
<proteinExistence type="predicted"/>
<sequence>MGVSAVMSAMGLAAMIALPTAQPVAEGEDPRDAEVVPGAGNLHVTVEDDVEERLRPGDRVHYTIQVRNSGYEALPDTQIVQLLPSGMRHVSDSGEGAVDAEASRVVWERSLEPGERASLTVTTEVASRPEGASRTATTVCLRPEEGAALVACTAAVHRVHGVVPLVWVVAGLTLIAVVAAGVGGLVRYRGSRSPRPQPDPDSGSTPVPDPQPEAEPGSESGPGEPEAEGSGPGPKVRTFPGAAPVYHLDAHR</sequence>
<dbReference type="NCBIfam" id="TIGR01451">
    <property type="entry name" value="B_ant_repeat"/>
    <property type="match status" value="1"/>
</dbReference>
<dbReference type="EMBL" id="JACCFS010000001">
    <property type="protein sequence ID" value="NYJ37267.1"/>
    <property type="molecule type" value="Genomic_DNA"/>
</dbReference>
<evidence type="ECO:0000313" key="4">
    <source>
        <dbReference type="EMBL" id="NYJ37267.1"/>
    </source>
</evidence>
<dbReference type="AlphaFoldDB" id="A0A7Z0ES18"/>
<feature type="region of interest" description="Disordered" evidence="1">
    <location>
        <begin position="189"/>
        <end position="252"/>
    </location>
</feature>
<evidence type="ECO:0000313" key="5">
    <source>
        <dbReference type="Proteomes" id="UP000572051"/>
    </source>
</evidence>
<keyword evidence="2" id="KW-0472">Membrane</keyword>
<dbReference type="RefSeq" id="WP_179827863.1">
    <property type="nucleotide sequence ID" value="NZ_JACCFS010000001.1"/>
</dbReference>
<comment type="caution">
    <text evidence="4">The sequence shown here is derived from an EMBL/GenBank/DDBJ whole genome shotgun (WGS) entry which is preliminary data.</text>
</comment>
<dbReference type="Pfam" id="PF01345">
    <property type="entry name" value="DUF11"/>
    <property type="match status" value="1"/>
</dbReference>
<gene>
    <name evidence="4" type="ORF">HNR10_005148</name>
</gene>
<evidence type="ECO:0000256" key="2">
    <source>
        <dbReference type="SAM" id="Phobius"/>
    </source>
</evidence>
<dbReference type="Proteomes" id="UP000572051">
    <property type="component" value="Unassembled WGS sequence"/>
</dbReference>
<dbReference type="InterPro" id="IPR047589">
    <property type="entry name" value="DUF11_rpt"/>
</dbReference>
<keyword evidence="2" id="KW-0812">Transmembrane</keyword>
<name>A0A7Z0ES18_9ACTN</name>
<feature type="domain" description="DUF11" evidence="3">
    <location>
        <begin position="52"/>
        <end position="137"/>
    </location>
</feature>
<reference evidence="4 5" key="1">
    <citation type="submission" date="2020-07" db="EMBL/GenBank/DDBJ databases">
        <title>Sequencing the genomes of 1000 actinobacteria strains.</title>
        <authorList>
            <person name="Klenk H.-P."/>
        </authorList>
    </citation>
    <scope>NUCLEOTIDE SEQUENCE [LARGE SCALE GENOMIC DNA]</scope>
    <source>
        <strain evidence="4 5">DSM 44442</strain>
    </source>
</reference>
<evidence type="ECO:0000259" key="3">
    <source>
        <dbReference type="Pfam" id="PF01345"/>
    </source>
</evidence>
<keyword evidence="2" id="KW-1133">Transmembrane helix</keyword>
<feature type="compositionally biased region" description="Low complexity" evidence="1">
    <location>
        <begin position="214"/>
        <end position="224"/>
    </location>
</feature>